<keyword evidence="5" id="KW-1185">Reference proteome</keyword>
<evidence type="ECO:0000313" key="5">
    <source>
        <dbReference type="Proteomes" id="UP001057481"/>
    </source>
</evidence>
<evidence type="ECO:0000313" key="4">
    <source>
        <dbReference type="EMBL" id="MCM2437330.1"/>
    </source>
</evidence>
<proteinExistence type="predicted"/>
<dbReference type="SUPFAM" id="SSF53850">
    <property type="entry name" value="Periplasmic binding protein-like II"/>
    <property type="match status" value="1"/>
</dbReference>
<dbReference type="InterPro" id="IPR001638">
    <property type="entry name" value="Solute-binding_3/MltF_N"/>
</dbReference>
<name>A0ABT0VI70_9LACO</name>
<evidence type="ECO:0000256" key="2">
    <source>
        <dbReference type="SAM" id="SignalP"/>
    </source>
</evidence>
<dbReference type="Proteomes" id="UP001057481">
    <property type="component" value="Unassembled WGS sequence"/>
</dbReference>
<feature type="chain" id="PRO_5045051887" evidence="2">
    <location>
        <begin position="25"/>
        <end position="292"/>
    </location>
</feature>
<dbReference type="EMBL" id="JAGMVS010000062">
    <property type="protein sequence ID" value="MCM2437330.1"/>
    <property type="molecule type" value="Genomic_DNA"/>
</dbReference>
<dbReference type="PANTHER" id="PTHR35936:SF34">
    <property type="entry name" value="ABC TRANSPORTER EXTRACELLULAR-BINDING PROTEIN YCKB-RELATED"/>
    <property type="match status" value="1"/>
</dbReference>
<reference evidence="4" key="1">
    <citation type="submission" date="2021-04" db="EMBL/GenBank/DDBJ databases">
        <title>Taxonomic assessment of Weissella genus.</title>
        <authorList>
            <person name="Fanelli F."/>
            <person name="Chieffi D."/>
            <person name="Dell'Aquila A."/>
            <person name="Gyu-Sung C."/>
            <person name="Franz C.M.A.P."/>
            <person name="Fusco V."/>
        </authorList>
    </citation>
    <scope>NUCLEOTIDE SEQUENCE</scope>
    <source>
        <strain evidence="4">LMG 25373</strain>
    </source>
</reference>
<dbReference type="PANTHER" id="PTHR35936">
    <property type="entry name" value="MEMBRANE-BOUND LYTIC MUREIN TRANSGLYCOSYLASE F"/>
    <property type="match status" value="1"/>
</dbReference>
<dbReference type="RefSeq" id="WP_205142810.1">
    <property type="nucleotide sequence ID" value="NZ_JAFBDN010000001.1"/>
</dbReference>
<sequence length="292" mass="32014">MRRPVKRFWIISFTLLLAFSVVLAGCGAKKSNNATSASKLAKQKTLVVATSGTLFPTSYHGTDNKLEGYDVDIARAVAKGLNKKIKFKELDVSATLNAVNSGVADMAVNDYGITKQRKKTFALSIPYKYSFNSMIVRKKDQSGIHSFADLKGKKAGGEAGTGYQRLATQIGAKAVNYDNVANDVYIRDVENGRLDVILNDYYLQRMAIRAIPGASKQLTIPKNLYFQVSDTSAGSGVLMKKQNTALQTAVNKELKKLLKDGTIKKISEKYYDGADVTHKPTVHIAKTFTLKN</sequence>
<dbReference type="PROSITE" id="PS51257">
    <property type="entry name" value="PROKAR_LIPOPROTEIN"/>
    <property type="match status" value="1"/>
</dbReference>
<gene>
    <name evidence="4" type="ORF">KAK10_05335</name>
</gene>
<dbReference type="SMART" id="SM00062">
    <property type="entry name" value="PBPb"/>
    <property type="match status" value="1"/>
</dbReference>
<dbReference type="Pfam" id="PF00497">
    <property type="entry name" value="SBP_bac_3"/>
    <property type="match status" value="1"/>
</dbReference>
<accession>A0ABT0VI70</accession>
<organism evidence="4 5">
    <name type="scientific">Periweissella beninensis</name>
    <dbReference type="NCBI Taxonomy" id="504936"/>
    <lineage>
        <taxon>Bacteria</taxon>
        <taxon>Bacillati</taxon>
        <taxon>Bacillota</taxon>
        <taxon>Bacilli</taxon>
        <taxon>Lactobacillales</taxon>
        <taxon>Lactobacillaceae</taxon>
        <taxon>Periweissella</taxon>
    </lineage>
</organism>
<keyword evidence="1 2" id="KW-0732">Signal</keyword>
<evidence type="ECO:0000256" key="1">
    <source>
        <dbReference type="ARBA" id="ARBA00022729"/>
    </source>
</evidence>
<feature type="domain" description="Solute-binding protein family 3/N-terminal" evidence="3">
    <location>
        <begin position="45"/>
        <end position="274"/>
    </location>
</feature>
<dbReference type="Gene3D" id="3.40.190.10">
    <property type="entry name" value="Periplasmic binding protein-like II"/>
    <property type="match status" value="2"/>
</dbReference>
<comment type="caution">
    <text evidence="4">The sequence shown here is derived from an EMBL/GenBank/DDBJ whole genome shotgun (WGS) entry which is preliminary data.</text>
</comment>
<evidence type="ECO:0000259" key="3">
    <source>
        <dbReference type="SMART" id="SM00062"/>
    </source>
</evidence>
<protein>
    <submittedName>
        <fullName evidence="4">Transporter substrate-binding domain-containing protein</fullName>
    </submittedName>
</protein>
<feature type="signal peptide" evidence="2">
    <location>
        <begin position="1"/>
        <end position="24"/>
    </location>
</feature>